<feature type="binding site" evidence="16">
    <location>
        <position position="462"/>
    </location>
    <ligand>
        <name>substrate</name>
    </ligand>
</feature>
<dbReference type="EMBL" id="QICM01000019">
    <property type="protein sequence ID" value="PXV64197.1"/>
    <property type="molecule type" value="Genomic_DNA"/>
</dbReference>
<evidence type="ECO:0000313" key="24">
    <source>
        <dbReference type="EMBL" id="SET04146.1"/>
    </source>
</evidence>
<feature type="binding site" evidence="16">
    <location>
        <position position="350"/>
    </location>
    <ligand>
        <name>substrate</name>
    </ligand>
</feature>
<feature type="active site" description="Proton donor" evidence="15">
    <location>
        <position position="404"/>
    </location>
</feature>
<evidence type="ECO:0000256" key="10">
    <source>
        <dbReference type="ARBA" id="ARBA00022837"/>
    </source>
</evidence>
<evidence type="ECO:0000256" key="13">
    <source>
        <dbReference type="ARBA" id="ARBA00049473"/>
    </source>
</evidence>
<gene>
    <name evidence="21" type="ORF">C8C78_11938</name>
    <name evidence="22" type="ORF">SAMN04488598_11839</name>
    <name evidence="24" type="ORF">SAMN04515652_11939</name>
    <name evidence="23" type="ORF">SAMN04515654_1305</name>
</gene>
<dbReference type="FunFam" id="3.40.50.970:FF:000045">
    <property type="entry name" value="Transketolase"/>
    <property type="match status" value="1"/>
</dbReference>
<dbReference type="Pfam" id="PF02779">
    <property type="entry name" value="Transket_pyr"/>
    <property type="match status" value="1"/>
</dbReference>
<feature type="binding site" evidence="16">
    <location>
        <position position="513"/>
    </location>
    <ligand>
        <name>substrate</name>
    </ligand>
</feature>
<feature type="binding site" evidence="18">
    <location>
        <position position="153"/>
    </location>
    <ligand>
        <name>Mg(2+)</name>
        <dbReference type="ChEBI" id="CHEBI:18420"/>
    </ligand>
</feature>
<comment type="cofactor">
    <cofactor evidence="17">
        <name>thiamine diphosphate</name>
        <dbReference type="ChEBI" id="CHEBI:58937"/>
    </cofactor>
    <text evidence="17">Binds 1 thiamine pyrophosphate per subunit. During the reaction, the substrate forms a covalent intermediate with the cofactor.</text>
</comment>
<evidence type="ECO:0000313" key="23">
    <source>
        <dbReference type="EMBL" id="SDJ14567.1"/>
    </source>
</evidence>
<evidence type="ECO:0000256" key="6">
    <source>
        <dbReference type="ARBA" id="ARBA00011738"/>
    </source>
</evidence>
<protein>
    <recommendedName>
        <fullName evidence="7 14">Transketolase</fullName>
        <ecNumber evidence="7 14">2.2.1.1</ecNumber>
    </recommendedName>
</protein>
<keyword evidence="10" id="KW-0106">Calcium</keyword>
<evidence type="ECO:0000256" key="1">
    <source>
        <dbReference type="ARBA" id="ARBA00001913"/>
    </source>
</evidence>
<dbReference type="InterPro" id="IPR029061">
    <property type="entry name" value="THDP-binding"/>
</dbReference>
<dbReference type="CDD" id="cd02012">
    <property type="entry name" value="TPP_TK"/>
    <property type="match status" value="1"/>
</dbReference>
<evidence type="ECO:0000256" key="3">
    <source>
        <dbReference type="ARBA" id="ARBA00001941"/>
    </source>
</evidence>
<feature type="binding site" evidence="17">
    <location>
        <position position="154"/>
    </location>
    <ligand>
        <name>thiamine diphosphate</name>
        <dbReference type="ChEBI" id="CHEBI:58937"/>
    </ligand>
</feature>
<feature type="binding site" evidence="16">
    <location>
        <position position="454"/>
    </location>
    <ligand>
        <name>substrate</name>
    </ligand>
</feature>
<dbReference type="Proteomes" id="UP000199519">
    <property type="component" value="Unassembled WGS sequence"/>
</dbReference>
<feature type="site" description="Important for catalytic activity" evidence="19">
    <location>
        <position position="259"/>
    </location>
</feature>
<evidence type="ECO:0000256" key="16">
    <source>
        <dbReference type="PIRSR" id="PIRSR605478-2"/>
    </source>
</evidence>
<evidence type="ECO:0000313" key="22">
    <source>
        <dbReference type="EMBL" id="SDF65226.1"/>
    </source>
</evidence>
<reference evidence="25 27" key="1">
    <citation type="submission" date="2016-10" db="EMBL/GenBank/DDBJ databases">
        <authorList>
            <person name="Varghese N."/>
            <person name="Submissions S."/>
        </authorList>
    </citation>
    <scope>NUCLEOTIDE SEQUENCE [LARGE SCALE GENOMIC DNA]</scope>
    <source>
        <strain evidence="22 27">WG2</strain>
        <strain evidence="24 25">WG5</strain>
    </source>
</reference>
<comment type="cofactor">
    <cofactor evidence="2">
        <name>Mn(2+)</name>
        <dbReference type="ChEBI" id="CHEBI:29035"/>
    </cofactor>
</comment>
<feature type="binding site" evidence="17">
    <location>
        <begin position="112"/>
        <end position="114"/>
    </location>
    <ligand>
        <name>thiamine diphosphate</name>
        <dbReference type="ChEBI" id="CHEBI:58937"/>
    </ligand>
</feature>
<dbReference type="RefSeq" id="WP_089716935.1">
    <property type="nucleotide sequence ID" value="NZ_FNBJ01000018.1"/>
</dbReference>
<dbReference type="EC" id="2.2.1.1" evidence="7 14"/>
<dbReference type="InterPro" id="IPR005475">
    <property type="entry name" value="Transketolase-like_Pyr-bd"/>
</dbReference>
<comment type="cofactor">
    <cofactor evidence="1">
        <name>Ca(2+)</name>
        <dbReference type="ChEBI" id="CHEBI:29108"/>
    </cofactor>
</comment>
<dbReference type="Proteomes" id="UP000247389">
    <property type="component" value="Unassembled WGS sequence"/>
</dbReference>
<feature type="domain" description="Transketolase-like pyrimidine-binding" evidence="20">
    <location>
        <begin position="347"/>
        <end position="518"/>
    </location>
</feature>
<dbReference type="InterPro" id="IPR005474">
    <property type="entry name" value="Transketolase_N"/>
</dbReference>
<dbReference type="EMBL" id="FNEH01000030">
    <property type="protein sequence ID" value="SDJ14567.1"/>
    <property type="molecule type" value="Genomic_DNA"/>
</dbReference>
<feature type="binding site" evidence="17">
    <location>
        <position position="430"/>
    </location>
    <ligand>
        <name>thiamine diphosphate</name>
        <dbReference type="ChEBI" id="CHEBI:58937"/>
    </ligand>
</feature>
<organism evidence="21 28">
    <name type="scientific">Halanaerobium congolense</name>
    <dbReference type="NCBI Taxonomy" id="54121"/>
    <lineage>
        <taxon>Bacteria</taxon>
        <taxon>Bacillati</taxon>
        <taxon>Bacillota</taxon>
        <taxon>Clostridia</taxon>
        <taxon>Halanaerobiales</taxon>
        <taxon>Halanaerobiaceae</taxon>
        <taxon>Halanaerobium</taxon>
    </lineage>
</organism>
<dbReference type="Proteomes" id="UP000198612">
    <property type="component" value="Unassembled WGS sequence"/>
</dbReference>
<comment type="similarity">
    <text evidence="5">Belongs to the transketolase family.</text>
</comment>
<name>A0A1G7MU95_9FIRM</name>
<dbReference type="PANTHER" id="PTHR43522">
    <property type="entry name" value="TRANSKETOLASE"/>
    <property type="match status" value="1"/>
</dbReference>
<evidence type="ECO:0000313" key="26">
    <source>
        <dbReference type="Proteomes" id="UP000198945"/>
    </source>
</evidence>
<evidence type="ECO:0000313" key="28">
    <source>
        <dbReference type="Proteomes" id="UP000247389"/>
    </source>
</evidence>
<dbReference type="EMBL" id="FNBJ01000018">
    <property type="protein sequence ID" value="SDF65226.1"/>
    <property type="molecule type" value="Genomic_DNA"/>
</dbReference>
<reference evidence="21 28" key="3">
    <citation type="submission" date="2018-04" db="EMBL/GenBank/DDBJ databases">
        <title>Subsurface microbial communities from deep shales in Ohio and West Virginia, USA.</title>
        <authorList>
            <person name="Wrighton K."/>
        </authorList>
    </citation>
    <scope>NUCLEOTIDE SEQUENCE [LARGE SCALE GENOMIC DNA]</scope>
    <source>
        <strain evidence="21 28">MSL28</strain>
    </source>
</reference>
<feature type="binding site" evidence="16">
    <location>
        <position position="24"/>
    </location>
    <ligand>
        <name>substrate</name>
    </ligand>
</feature>
<dbReference type="CDD" id="cd07033">
    <property type="entry name" value="TPP_PYR_DXS_TK_like"/>
    <property type="match status" value="1"/>
</dbReference>
<dbReference type="Gene3D" id="3.40.50.920">
    <property type="match status" value="1"/>
</dbReference>
<evidence type="ECO:0000259" key="20">
    <source>
        <dbReference type="SMART" id="SM00861"/>
    </source>
</evidence>
<dbReference type="NCBIfam" id="TIGR00232">
    <property type="entry name" value="tktlase_bact"/>
    <property type="match status" value="1"/>
</dbReference>
<comment type="function">
    <text evidence="4">Catalyzes the transfer of a two-carbon ketol group from a ketose donor to an aldose acceptor, via a covalent intermediate with the cofactor thiamine pyrophosphate.</text>
</comment>
<evidence type="ECO:0000256" key="5">
    <source>
        <dbReference type="ARBA" id="ARBA00007131"/>
    </source>
</evidence>
<proteinExistence type="inferred from homology"/>
<evidence type="ECO:0000313" key="27">
    <source>
        <dbReference type="Proteomes" id="UP000199519"/>
    </source>
</evidence>
<dbReference type="Gene3D" id="3.40.50.970">
    <property type="match status" value="2"/>
</dbReference>
<dbReference type="SUPFAM" id="SSF52518">
    <property type="entry name" value="Thiamin diphosphate-binding fold (THDP-binding)"/>
    <property type="match status" value="2"/>
</dbReference>
<feature type="site" description="Important for catalytic activity" evidence="19">
    <location>
        <position position="24"/>
    </location>
</feature>
<dbReference type="EMBL" id="FOHG01000019">
    <property type="protein sequence ID" value="SET04146.1"/>
    <property type="molecule type" value="Genomic_DNA"/>
</dbReference>
<reference evidence="23 26" key="2">
    <citation type="submission" date="2016-10" db="EMBL/GenBank/DDBJ databases">
        <authorList>
            <person name="de Groot N.N."/>
        </authorList>
    </citation>
    <scope>NUCLEOTIDE SEQUENCE [LARGE SCALE GENOMIC DNA]</scope>
    <source>
        <strain evidence="23 26">WG7</strain>
    </source>
</reference>
<feature type="binding site" evidence="16">
    <location>
        <position position="466"/>
    </location>
    <ligand>
        <name>substrate</name>
    </ligand>
</feature>
<dbReference type="FunFam" id="3.40.50.970:FF:000004">
    <property type="entry name" value="Transketolase"/>
    <property type="match status" value="1"/>
</dbReference>
<evidence type="ECO:0000256" key="19">
    <source>
        <dbReference type="PIRSR" id="PIRSR605478-5"/>
    </source>
</evidence>
<dbReference type="InterPro" id="IPR033247">
    <property type="entry name" value="Transketolase_fam"/>
</dbReference>
<evidence type="ECO:0000256" key="18">
    <source>
        <dbReference type="PIRSR" id="PIRSR605478-4"/>
    </source>
</evidence>
<feature type="binding site" evidence="17">
    <location>
        <position position="64"/>
    </location>
    <ligand>
        <name>thiamine diphosphate</name>
        <dbReference type="ChEBI" id="CHEBI:58937"/>
    </ligand>
</feature>
<keyword evidence="27" id="KW-1185">Reference proteome</keyword>
<accession>A0A1G7MU95</accession>
<feature type="binding site" evidence="17">
    <location>
        <position position="183"/>
    </location>
    <ligand>
        <name>thiamine diphosphate</name>
        <dbReference type="ChEBI" id="CHEBI:58937"/>
    </ligand>
</feature>
<dbReference type="GO" id="GO:0046872">
    <property type="term" value="F:metal ion binding"/>
    <property type="evidence" value="ECO:0007669"/>
    <property type="project" value="UniProtKB-KW"/>
</dbReference>
<keyword evidence="11 18" id="KW-0460">Magnesium</keyword>
<comment type="subunit">
    <text evidence="6">Homodimer.</text>
</comment>
<evidence type="ECO:0000256" key="11">
    <source>
        <dbReference type="ARBA" id="ARBA00022842"/>
    </source>
</evidence>
<dbReference type="Pfam" id="PF22613">
    <property type="entry name" value="Transketolase_C_1"/>
    <property type="match status" value="1"/>
</dbReference>
<keyword evidence="8" id="KW-0808">Transferase</keyword>
<evidence type="ECO:0000313" key="25">
    <source>
        <dbReference type="Proteomes" id="UP000198612"/>
    </source>
</evidence>
<keyword evidence="9 18" id="KW-0479">Metal-binding</keyword>
<evidence type="ECO:0000256" key="15">
    <source>
        <dbReference type="PIRSR" id="PIRSR605478-1"/>
    </source>
</evidence>
<comment type="catalytic activity">
    <reaction evidence="13">
        <text>D-sedoheptulose 7-phosphate + D-glyceraldehyde 3-phosphate = aldehydo-D-ribose 5-phosphate + D-xylulose 5-phosphate</text>
        <dbReference type="Rhea" id="RHEA:10508"/>
        <dbReference type="ChEBI" id="CHEBI:57483"/>
        <dbReference type="ChEBI" id="CHEBI:57737"/>
        <dbReference type="ChEBI" id="CHEBI:58273"/>
        <dbReference type="ChEBI" id="CHEBI:59776"/>
        <dbReference type="EC" id="2.2.1.1"/>
    </reaction>
</comment>
<dbReference type="InterPro" id="IPR055152">
    <property type="entry name" value="Transketolase-like_C_2"/>
</dbReference>
<sequence>MLQKIADTVRALSADAVEYAGSGHAGMPLGCAEIGAYLFAEEMKYNPEAPDWFNRDRLILSAGHGSIWLYSLLHLSGYDLSLEDLKKYRKFHSKTPGHPEYGLTPGVEMTTGPLGQGLAHAVGIAFAEEILAEKYNKENYKLIDHYTYVVAGDGDLMEGISYEAASLAGSLELDKLIVIYDNNGVSIDGPTEITFIDDIKKRFESANWQVISDVDGSSFSDLEAAFKKAKVEQKRPTLIVADTVIAKGIAGKEGDSSAHASPLGKEEIIEMKKKAGLPTGDFEVPEKVYEYFSDYLAELKKEFAEWKELESNYEAEFEKEYQELMSGIELEADFDLDVLDVQEKEGKPIRNYAGEYYQLLAEKLPYLVGGTADLSASTRINLDQYPDIKRGYFAGRNIKFGIREHAMAAAAGGIMLHGGLRPVTATYLTFSDYMRPSIRMAALMGLPVIYVFTHDSIYVGEDGPTHQPIEQLESLRMIPGLRVIRPATETEVKLAWKAAVEEKNKPVILVMARQNVNAYEKEISAAEFEKGAFVVSGEAEPDIAVMASGSEIETALEVKELLKRDYRVRIISVPEKEKLYQNQNYLELLLQNVKLSVAVEAGNPTGWYRILRGSALIFGVEEFGFSAAGDEIAAEFGLTAEKIAEKIKKYLS</sequence>
<comment type="cofactor">
    <cofactor evidence="18">
        <name>Mg(2+)</name>
        <dbReference type="ChEBI" id="CHEBI:18420"/>
    </cofactor>
    <text evidence="18">Binds 1 Mg(2+) ion per subunit. Can also utilize other divalent metal cations, such as Ca(2+), Mn(2+) and Co(2+).</text>
</comment>
<feature type="binding site" evidence="17">
    <location>
        <position position="259"/>
    </location>
    <ligand>
        <name>thiamine diphosphate</name>
        <dbReference type="ChEBI" id="CHEBI:58937"/>
    </ligand>
</feature>
<evidence type="ECO:0000313" key="21">
    <source>
        <dbReference type="EMBL" id="PXV64197.1"/>
    </source>
</evidence>
<feature type="binding site" evidence="16">
    <location>
        <position position="377"/>
    </location>
    <ligand>
        <name>substrate</name>
    </ligand>
</feature>
<evidence type="ECO:0000256" key="12">
    <source>
        <dbReference type="ARBA" id="ARBA00023052"/>
    </source>
</evidence>
<keyword evidence="12 17" id="KW-0786">Thiamine pyrophosphate</keyword>
<comment type="cofactor">
    <cofactor evidence="3">
        <name>Co(2+)</name>
        <dbReference type="ChEBI" id="CHEBI:48828"/>
    </cofactor>
</comment>
<dbReference type="GO" id="GO:0006098">
    <property type="term" value="P:pentose-phosphate shunt"/>
    <property type="evidence" value="ECO:0007669"/>
    <property type="project" value="TreeGrafter"/>
</dbReference>
<dbReference type="InterPro" id="IPR005478">
    <property type="entry name" value="Transketolase_bac-like"/>
</dbReference>
<dbReference type="PANTHER" id="PTHR43522:SF2">
    <property type="entry name" value="TRANSKETOLASE 1-RELATED"/>
    <property type="match status" value="1"/>
</dbReference>
<dbReference type="Pfam" id="PF00456">
    <property type="entry name" value="Transketolase_N"/>
    <property type="match status" value="1"/>
</dbReference>
<dbReference type="InterPro" id="IPR009014">
    <property type="entry name" value="Transketo_C/PFOR_II"/>
</dbReference>
<evidence type="ECO:0000256" key="17">
    <source>
        <dbReference type="PIRSR" id="PIRSR605478-3"/>
    </source>
</evidence>
<dbReference type="SMART" id="SM00861">
    <property type="entry name" value="Transket_pyr"/>
    <property type="match status" value="1"/>
</dbReference>
<dbReference type="AlphaFoldDB" id="A0A1G7MU95"/>
<evidence type="ECO:0000256" key="14">
    <source>
        <dbReference type="NCBIfam" id="TIGR00232"/>
    </source>
</evidence>
<dbReference type="SUPFAM" id="SSF52922">
    <property type="entry name" value="TK C-terminal domain-like"/>
    <property type="match status" value="1"/>
</dbReference>
<evidence type="ECO:0000256" key="2">
    <source>
        <dbReference type="ARBA" id="ARBA00001936"/>
    </source>
</evidence>
<feature type="binding site" evidence="18">
    <location>
        <position position="183"/>
    </location>
    <ligand>
        <name>Mg(2+)</name>
        <dbReference type="ChEBI" id="CHEBI:18420"/>
    </ligand>
</feature>
<evidence type="ECO:0000256" key="7">
    <source>
        <dbReference type="ARBA" id="ARBA00013152"/>
    </source>
</evidence>
<evidence type="ECO:0000256" key="4">
    <source>
        <dbReference type="ARBA" id="ARBA00002931"/>
    </source>
</evidence>
<evidence type="ECO:0000256" key="9">
    <source>
        <dbReference type="ARBA" id="ARBA00022723"/>
    </source>
</evidence>
<feature type="binding site" evidence="16">
    <location>
        <position position="259"/>
    </location>
    <ligand>
        <name>substrate</name>
    </ligand>
</feature>
<feature type="binding site" evidence="18">
    <location>
        <position position="185"/>
    </location>
    <ligand>
        <name>Mg(2+)</name>
        <dbReference type="ChEBI" id="CHEBI:18420"/>
    </ligand>
</feature>
<evidence type="ECO:0000256" key="8">
    <source>
        <dbReference type="ARBA" id="ARBA00022679"/>
    </source>
</evidence>
<dbReference type="Proteomes" id="UP000198945">
    <property type="component" value="Unassembled WGS sequence"/>
</dbReference>
<dbReference type="GO" id="GO:0005829">
    <property type="term" value="C:cytosol"/>
    <property type="evidence" value="ECO:0007669"/>
    <property type="project" value="TreeGrafter"/>
</dbReference>
<dbReference type="GO" id="GO:0004802">
    <property type="term" value="F:transketolase activity"/>
    <property type="evidence" value="ECO:0007669"/>
    <property type="project" value="UniProtKB-UniRule"/>
</dbReference>